<name>W9Z7B9_FUSOX</name>
<dbReference type="InterPro" id="IPR046540">
    <property type="entry name" value="DMFA2_C"/>
</dbReference>
<sequence>MTVGHGATPRYASLEYSWYFLYSRHYADAGWATHEPPFTICAKSQGYVIHHLTQSDLHQNPDCLTGYACTVSMGHDGYWSWEQQDALDDFIDRGGRFACFRGYFIRQVRFDKAMHTQYCY</sequence>
<evidence type="ECO:0000313" key="2">
    <source>
        <dbReference type="EMBL" id="EXK27689.1"/>
    </source>
</evidence>
<dbReference type="AlphaFoldDB" id="W9Z7B9"/>
<dbReference type="HOGENOM" id="CLU_2049813_0_0_1"/>
<organism evidence="2">
    <name type="scientific">Fusarium oxysporum f. sp. melonis 26406</name>
    <dbReference type="NCBI Taxonomy" id="1089452"/>
    <lineage>
        <taxon>Eukaryota</taxon>
        <taxon>Fungi</taxon>
        <taxon>Dikarya</taxon>
        <taxon>Ascomycota</taxon>
        <taxon>Pezizomycotina</taxon>
        <taxon>Sordariomycetes</taxon>
        <taxon>Hypocreomycetidae</taxon>
        <taxon>Hypocreales</taxon>
        <taxon>Nectriaceae</taxon>
        <taxon>Fusarium</taxon>
        <taxon>Fusarium oxysporum species complex</taxon>
    </lineage>
</organism>
<dbReference type="Pfam" id="PF20254">
    <property type="entry name" value="DMFA2_C"/>
    <property type="match status" value="1"/>
</dbReference>
<dbReference type="Proteomes" id="UP000030703">
    <property type="component" value="Unassembled WGS sequence"/>
</dbReference>
<proteinExistence type="predicted"/>
<feature type="domain" description="N,N-dimethylformamidase beta subunit-like C-terminal" evidence="1">
    <location>
        <begin position="30"/>
        <end position="119"/>
    </location>
</feature>
<gene>
    <name evidence="2" type="ORF">FOMG_15917</name>
</gene>
<dbReference type="EMBL" id="JH659348">
    <property type="protein sequence ID" value="EXK27689.1"/>
    <property type="molecule type" value="Genomic_DNA"/>
</dbReference>
<evidence type="ECO:0000259" key="1">
    <source>
        <dbReference type="Pfam" id="PF20254"/>
    </source>
</evidence>
<dbReference type="VEuPathDB" id="FungiDB:FOMG_15917"/>
<dbReference type="OrthoDB" id="199238at2759"/>
<protein>
    <recommendedName>
        <fullName evidence="1">N,N-dimethylformamidase beta subunit-like C-terminal domain-containing protein</fullName>
    </recommendedName>
</protein>
<accession>W9Z7B9</accession>
<reference evidence="2" key="2">
    <citation type="submission" date="2012-05" db="EMBL/GenBank/DDBJ databases">
        <title>Annotation of the Genome Sequence of Fusarium oxysporum f. sp. melonis 26406.</title>
        <authorList>
            <consortium name="The Broad Institute Genomics Platform"/>
            <person name="Ma L.-J."/>
            <person name="Corby-Kistler H."/>
            <person name="Broz K."/>
            <person name="Gale L.R."/>
            <person name="Jonkers W."/>
            <person name="O'Donnell K."/>
            <person name="Ploetz R."/>
            <person name="Steinberg C."/>
            <person name="Schwartz D.C."/>
            <person name="VanEtten H."/>
            <person name="Zhou S."/>
            <person name="Young S.K."/>
            <person name="Zeng Q."/>
            <person name="Gargeya S."/>
            <person name="Fitzgerald M."/>
            <person name="Abouelleil A."/>
            <person name="Alvarado L."/>
            <person name="Chapman S.B."/>
            <person name="Gainer-Dewar J."/>
            <person name="Goldberg J."/>
            <person name="Griggs A."/>
            <person name="Gujja S."/>
            <person name="Hansen M."/>
            <person name="Howarth C."/>
            <person name="Imamovic A."/>
            <person name="Ireland A."/>
            <person name="Larimer J."/>
            <person name="McCowan C."/>
            <person name="Murphy C."/>
            <person name="Pearson M."/>
            <person name="Poon T.W."/>
            <person name="Priest M."/>
            <person name="Roberts A."/>
            <person name="Saif S."/>
            <person name="Shea T."/>
            <person name="Sykes S."/>
            <person name="Wortman J."/>
            <person name="Nusbaum C."/>
            <person name="Birren B."/>
        </authorList>
    </citation>
    <scope>NUCLEOTIDE SEQUENCE</scope>
    <source>
        <strain evidence="2">26406</strain>
    </source>
</reference>
<reference evidence="2" key="1">
    <citation type="submission" date="2012-04" db="EMBL/GenBank/DDBJ databases">
        <title>The Genome Sequence of Fusarium oxysporum melonis.</title>
        <authorList>
            <consortium name="The Broad Institute Genome Sequencing Platform"/>
            <person name="Ma L.-J."/>
            <person name="Gale L.R."/>
            <person name="Schwartz D.C."/>
            <person name="Zhou S."/>
            <person name="Corby-Kistler H."/>
            <person name="Young S.K."/>
            <person name="Zeng Q."/>
            <person name="Gargeya S."/>
            <person name="Fitzgerald M."/>
            <person name="Haas B."/>
            <person name="Abouelleil A."/>
            <person name="Alvarado L."/>
            <person name="Arachchi H.M."/>
            <person name="Berlin A."/>
            <person name="Brown A."/>
            <person name="Chapman S.B."/>
            <person name="Chen Z."/>
            <person name="Dunbar C."/>
            <person name="Freedman E."/>
            <person name="Gearin G."/>
            <person name="Goldberg J."/>
            <person name="Griggs A."/>
            <person name="Gujja S."/>
            <person name="Heiman D."/>
            <person name="Howarth C."/>
            <person name="Larson L."/>
            <person name="Lui A."/>
            <person name="MacDonald P.J.P."/>
            <person name="Montmayeur A."/>
            <person name="Murphy C."/>
            <person name="Neiman D."/>
            <person name="Pearson M."/>
            <person name="Priest M."/>
            <person name="Roberts A."/>
            <person name="Saif S."/>
            <person name="Shea T."/>
            <person name="Shenoy N."/>
            <person name="Sisk P."/>
            <person name="Stolte C."/>
            <person name="Sykes S."/>
            <person name="Wortman J."/>
            <person name="Nusbaum C."/>
            <person name="Birren B."/>
        </authorList>
    </citation>
    <scope>NUCLEOTIDE SEQUENCE</scope>
    <source>
        <strain evidence="2">26406</strain>
    </source>
</reference>